<evidence type="ECO:0008006" key="4">
    <source>
        <dbReference type="Google" id="ProtNLM"/>
    </source>
</evidence>
<dbReference type="AlphaFoldDB" id="A0A7R6SZ66"/>
<dbReference type="Proteomes" id="UP000595564">
    <property type="component" value="Chromosome"/>
</dbReference>
<organism evidence="2 3">
    <name type="scientific">Thermotomaculum hydrothermale</name>
    <dbReference type="NCBI Taxonomy" id="981385"/>
    <lineage>
        <taxon>Bacteria</taxon>
        <taxon>Pseudomonadati</taxon>
        <taxon>Acidobacteriota</taxon>
        <taxon>Holophagae</taxon>
        <taxon>Thermotomaculales</taxon>
        <taxon>Thermotomaculaceae</taxon>
        <taxon>Thermotomaculum</taxon>
    </lineage>
</organism>
<feature type="signal peptide" evidence="1">
    <location>
        <begin position="1"/>
        <end position="23"/>
    </location>
</feature>
<dbReference type="EMBL" id="AP017470">
    <property type="protein sequence ID" value="BBB32505.1"/>
    <property type="molecule type" value="Genomic_DNA"/>
</dbReference>
<feature type="chain" id="PRO_5032521067" description="Lipoprotein" evidence="1">
    <location>
        <begin position="24"/>
        <end position="155"/>
    </location>
</feature>
<gene>
    <name evidence="2" type="ORF">TTHT_0951</name>
</gene>
<keyword evidence="1" id="KW-0732">Signal</keyword>
<name>A0A7R6SZ66_9BACT</name>
<evidence type="ECO:0000313" key="2">
    <source>
        <dbReference type="EMBL" id="BBB32505.1"/>
    </source>
</evidence>
<dbReference type="RefSeq" id="WP_201328855.1">
    <property type="nucleotide sequence ID" value="NZ_AP017470.1"/>
</dbReference>
<sequence length="155" mass="17962">MKKLLFLSLLFAVLILNSCSSKPFPGFFGLKPGMNIKEFISTAKKNGLYLHSGDSFTVKFCDEFASVSPIFKGDKIKAIDIWFGYKKDPQKARDFIFKLKGCLTKLYGIPISRTISHPNFTVVHYYWKFKDAYVYVGVRIKHFKSYPRILIIRRD</sequence>
<evidence type="ECO:0000313" key="3">
    <source>
        <dbReference type="Proteomes" id="UP000595564"/>
    </source>
</evidence>
<accession>A0A7R6SZ66</accession>
<evidence type="ECO:0000256" key="1">
    <source>
        <dbReference type="SAM" id="SignalP"/>
    </source>
</evidence>
<keyword evidence="3" id="KW-1185">Reference proteome</keyword>
<reference evidence="2 3" key="1">
    <citation type="journal article" date="2012" name="Extremophiles">
        <title>Thermotomaculum hydrothermale gen. nov., sp. nov., a novel heterotrophic thermophile within the phylum Acidobacteria from a deep-sea hydrothermal vent chimney in the Southern Okinawa Trough.</title>
        <authorList>
            <person name="Izumi H."/>
            <person name="Nunoura T."/>
            <person name="Miyazaki M."/>
            <person name="Mino S."/>
            <person name="Toki T."/>
            <person name="Takai K."/>
            <person name="Sako Y."/>
            <person name="Sawabe T."/>
            <person name="Nakagawa S."/>
        </authorList>
    </citation>
    <scope>NUCLEOTIDE SEQUENCE [LARGE SCALE GENOMIC DNA]</scope>
    <source>
        <strain evidence="2 3">AC55</strain>
    </source>
</reference>
<proteinExistence type="predicted"/>
<protein>
    <recommendedName>
        <fullName evidence="4">Lipoprotein</fullName>
    </recommendedName>
</protein>
<dbReference type="KEGG" id="thyd:TTHT_0951"/>